<evidence type="ECO:0000256" key="7">
    <source>
        <dbReference type="ARBA" id="ARBA00022519"/>
    </source>
</evidence>
<evidence type="ECO:0000256" key="23">
    <source>
        <dbReference type="PIRSR" id="PIRSR600829-4"/>
    </source>
</evidence>
<evidence type="ECO:0000256" key="13">
    <source>
        <dbReference type="ARBA" id="ARBA00022840"/>
    </source>
</evidence>
<keyword evidence="7 24" id="KW-0997">Cell inner membrane</keyword>
<dbReference type="PANTHER" id="PTHR34299:SF1">
    <property type="entry name" value="DIACYLGLYCEROL KINASE"/>
    <property type="match status" value="1"/>
</dbReference>
<feature type="binding site" evidence="23">
    <location>
        <position position="43"/>
    </location>
    <ligand>
        <name>a divalent metal cation</name>
        <dbReference type="ChEBI" id="CHEBI:60240"/>
    </ligand>
</feature>
<keyword evidence="15" id="KW-1133">Transmembrane helix</keyword>
<feature type="binding site" evidence="23">
    <location>
        <position position="91"/>
    </location>
    <ligand>
        <name>a divalent metal cation</name>
        <dbReference type="ChEBI" id="CHEBI:60240"/>
    </ligand>
</feature>
<evidence type="ECO:0000256" key="21">
    <source>
        <dbReference type="PIRSR" id="PIRSR600829-2"/>
    </source>
</evidence>
<feature type="binding site" evidence="21">
    <location>
        <position position="84"/>
    </location>
    <ligand>
        <name>substrate</name>
    </ligand>
</feature>
<dbReference type="Proteomes" id="UP000277498">
    <property type="component" value="Unassembled WGS sequence"/>
</dbReference>
<evidence type="ECO:0000256" key="19">
    <source>
        <dbReference type="ARBA" id="ARBA00023264"/>
    </source>
</evidence>
<gene>
    <name evidence="25" type="primary">dgkA_2</name>
    <name evidence="25" type="ORF">XINFAN_04107</name>
</gene>
<dbReference type="InterPro" id="IPR036945">
    <property type="entry name" value="DAGK_sf"/>
</dbReference>
<evidence type="ECO:0000256" key="24">
    <source>
        <dbReference type="RuleBase" id="RU363065"/>
    </source>
</evidence>
<keyword evidence="13 22" id="KW-0067">ATP-binding</keyword>
<dbReference type="EC" id="2.7.1.107" evidence="3 24"/>
<name>A0A3P5XGK3_9RHOB</name>
<accession>A0A3P5XGK3</accession>
<evidence type="ECO:0000256" key="16">
    <source>
        <dbReference type="ARBA" id="ARBA00023098"/>
    </source>
</evidence>
<keyword evidence="12 24" id="KW-0418">Kinase</keyword>
<comment type="cofactor">
    <cofactor evidence="23">
        <name>Mg(2+)</name>
        <dbReference type="ChEBI" id="CHEBI:18420"/>
    </cofactor>
    <text evidence="23">Mn(2+), Zn(2+), Cd(2+) and Co(2+) support activity to lesser extents.</text>
</comment>
<dbReference type="GO" id="GO:0005886">
    <property type="term" value="C:plasma membrane"/>
    <property type="evidence" value="ECO:0007669"/>
    <property type="project" value="UniProtKB-SubCell"/>
</dbReference>
<dbReference type="InterPro" id="IPR000829">
    <property type="entry name" value="DAGK"/>
</dbReference>
<dbReference type="AlphaFoldDB" id="A0A3P5XGK3"/>
<evidence type="ECO:0000256" key="9">
    <source>
        <dbReference type="ARBA" id="ARBA00022692"/>
    </source>
</evidence>
<dbReference type="InterPro" id="IPR033718">
    <property type="entry name" value="DAGK_prok"/>
</dbReference>
<dbReference type="GO" id="GO:0046872">
    <property type="term" value="F:metal ion binding"/>
    <property type="evidence" value="ECO:0007669"/>
    <property type="project" value="UniProtKB-KW"/>
</dbReference>
<proteinExistence type="inferred from homology"/>
<sequence length="134" mass="13876">MSCDSANLADATGRQKPLARGGLLHILDAAGYSMAGLRRLLQEAAARLELAGIALGCLLFGICGADMTDWIVFAGLSVAVLVVEALNTALEVLTDRISPEWSIEAKQAKDLGSAAVALTLMATCGWVAKASFGL</sequence>
<keyword evidence="18" id="KW-0594">Phospholipid biosynthesis</keyword>
<evidence type="ECO:0000256" key="11">
    <source>
        <dbReference type="ARBA" id="ARBA00022741"/>
    </source>
</evidence>
<evidence type="ECO:0000256" key="6">
    <source>
        <dbReference type="ARBA" id="ARBA00022516"/>
    </source>
</evidence>
<evidence type="ECO:0000256" key="14">
    <source>
        <dbReference type="ARBA" id="ARBA00022842"/>
    </source>
</evidence>
<evidence type="ECO:0000256" key="4">
    <source>
        <dbReference type="ARBA" id="ARBA00017575"/>
    </source>
</evidence>
<protein>
    <recommendedName>
        <fullName evidence="4 24">Diacylglycerol kinase</fullName>
        <ecNumber evidence="3 24">2.7.1.107</ecNumber>
    </recommendedName>
</protein>
<keyword evidence="26" id="KW-1185">Reference proteome</keyword>
<dbReference type="GO" id="GO:0006654">
    <property type="term" value="P:phosphatidic acid biosynthetic process"/>
    <property type="evidence" value="ECO:0007669"/>
    <property type="project" value="InterPro"/>
</dbReference>
<keyword evidence="17" id="KW-0472">Membrane</keyword>
<keyword evidence="14 23" id="KW-0460">Magnesium</keyword>
<evidence type="ECO:0000256" key="8">
    <source>
        <dbReference type="ARBA" id="ARBA00022679"/>
    </source>
</evidence>
<dbReference type="GO" id="GO:0004143">
    <property type="term" value="F:ATP-dependent diacylglycerol kinase activity"/>
    <property type="evidence" value="ECO:0007669"/>
    <property type="project" value="UniProtKB-EC"/>
</dbReference>
<evidence type="ECO:0000256" key="12">
    <source>
        <dbReference type="ARBA" id="ARBA00022777"/>
    </source>
</evidence>
<reference evidence="25 26" key="1">
    <citation type="submission" date="2018-11" db="EMBL/GenBank/DDBJ databases">
        <authorList>
            <person name="Criscuolo A."/>
        </authorList>
    </citation>
    <scope>NUCLEOTIDE SEQUENCE [LARGE SCALE GENOMIC DNA]</scope>
    <source>
        <strain evidence="25">ACIP111625</strain>
    </source>
</reference>
<evidence type="ECO:0000256" key="1">
    <source>
        <dbReference type="ARBA" id="ARBA00004429"/>
    </source>
</evidence>
<dbReference type="GO" id="GO:0005524">
    <property type="term" value="F:ATP binding"/>
    <property type="evidence" value="ECO:0007669"/>
    <property type="project" value="UniProtKB-KW"/>
</dbReference>
<feature type="binding site" evidence="22">
    <location>
        <begin position="109"/>
        <end position="110"/>
    </location>
    <ligand>
        <name>ATP</name>
        <dbReference type="ChEBI" id="CHEBI:30616"/>
    </ligand>
</feature>
<evidence type="ECO:0000256" key="20">
    <source>
        <dbReference type="PIRSR" id="PIRSR600829-1"/>
    </source>
</evidence>
<evidence type="ECO:0000256" key="18">
    <source>
        <dbReference type="ARBA" id="ARBA00023209"/>
    </source>
</evidence>
<dbReference type="Gene3D" id="1.10.287.3610">
    <property type="match status" value="1"/>
</dbReference>
<evidence type="ECO:0000256" key="2">
    <source>
        <dbReference type="ARBA" id="ARBA00005967"/>
    </source>
</evidence>
<evidence type="ECO:0000256" key="22">
    <source>
        <dbReference type="PIRSR" id="PIRSR600829-3"/>
    </source>
</evidence>
<dbReference type="RefSeq" id="WP_233352451.1">
    <property type="nucleotide sequence ID" value="NZ_UXAW01000134.1"/>
</dbReference>
<feature type="binding site" evidence="22">
    <location>
        <position position="32"/>
    </location>
    <ligand>
        <name>ATP</name>
        <dbReference type="ChEBI" id="CHEBI:30616"/>
    </ligand>
</feature>
<feature type="binding site" evidence="22">
    <location>
        <position position="91"/>
    </location>
    <ligand>
        <name>ATP</name>
        <dbReference type="ChEBI" id="CHEBI:30616"/>
    </ligand>
</feature>
<feature type="active site" description="Proton acceptor" evidence="20">
    <location>
        <position position="84"/>
    </location>
</feature>
<evidence type="ECO:0000256" key="15">
    <source>
        <dbReference type="ARBA" id="ARBA00022989"/>
    </source>
</evidence>
<comment type="similarity">
    <text evidence="2 24">Belongs to the bacterial diacylglycerol kinase family.</text>
</comment>
<comment type="function">
    <text evidence="24">Catalyzes the ATP-dependent phosphorylation of sn-l,2-diacylglycerol (DAG) to phosphatidic acid. Involved in the recycling of diacylglycerol produced as a by-product during membrane-derived oligosaccharide (MDO) biosynthesis.</text>
</comment>
<dbReference type="Pfam" id="PF01219">
    <property type="entry name" value="DAGK_prokar"/>
    <property type="match status" value="1"/>
</dbReference>
<keyword evidence="6" id="KW-0444">Lipid biosynthesis</keyword>
<keyword evidence="19 24" id="KW-1208">Phospholipid metabolism</keyword>
<evidence type="ECO:0000313" key="25">
    <source>
        <dbReference type="EMBL" id="VDC33878.1"/>
    </source>
</evidence>
<organism evidence="25 26">
    <name type="scientific">Pseudogemmobacter humi</name>
    <dbReference type="NCBI Taxonomy" id="2483812"/>
    <lineage>
        <taxon>Bacteria</taxon>
        <taxon>Pseudomonadati</taxon>
        <taxon>Pseudomonadota</taxon>
        <taxon>Alphaproteobacteria</taxon>
        <taxon>Rhodobacterales</taxon>
        <taxon>Paracoccaceae</taxon>
        <taxon>Pseudogemmobacter</taxon>
    </lineage>
</organism>
<feature type="binding site" evidence="22">
    <location>
        <position position="43"/>
    </location>
    <ligand>
        <name>ATP</name>
        <dbReference type="ChEBI" id="CHEBI:30616"/>
    </ligand>
</feature>
<feature type="binding site" evidence="22">
    <location>
        <position position="20"/>
    </location>
    <ligand>
        <name>ATP</name>
        <dbReference type="ChEBI" id="CHEBI:30616"/>
    </ligand>
</feature>
<comment type="catalytic activity">
    <reaction evidence="24">
        <text>a 1,2-diacyl-sn-glycerol + ATP = a 1,2-diacyl-sn-glycero-3-phosphate + ADP + H(+)</text>
        <dbReference type="Rhea" id="RHEA:10272"/>
        <dbReference type="ChEBI" id="CHEBI:15378"/>
        <dbReference type="ChEBI" id="CHEBI:17815"/>
        <dbReference type="ChEBI" id="CHEBI:30616"/>
        <dbReference type="ChEBI" id="CHEBI:58608"/>
        <dbReference type="ChEBI" id="CHEBI:456216"/>
        <dbReference type="EC" id="2.7.1.107"/>
    </reaction>
</comment>
<keyword evidence="10 23" id="KW-0479">Metal-binding</keyword>
<feature type="binding site" evidence="21">
    <location>
        <position position="20"/>
    </location>
    <ligand>
        <name>substrate</name>
    </ligand>
</feature>
<evidence type="ECO:0000256" key="5">
    <source>
        <dbReference type="ARBA" id="ARBA00022475"/>
    </source>
</evidence>
<keyword evidence="8 24" id="KW-0808">Transferase</keyword>
<dbReference type="CDD" id="cd14264">
    <property type="entry name" value="DAGK_IM"/>
    <property type="match status" value="1"/>
</dbReference>
<keyword evidence="11 22" id="KW-0547">Nucleotide-binding</keyword>
<dbReference type="PANTHER" id="PTHR34299">
    <property type="entry name" value="DIACYLGLYCEROL KINASE"/>
    <property type="match status" value="1"/>
</dbReference>
<evidence type="ECO:0000256" key="17">
    <source>
        <dbReference type="ARBA" id="ARBA00023136"/>
    </source>
</evidence>
<feature type="binding site" evidence="21">
    <location>
        <position position="113"/>
    </location>
    <ligand>
        <name>substrate</name>
    </ligand>
</feature>
<evidence type="ECO:0000313" key="26">
    <source>
        <dbReference type="Proteomes" id="UP000277498"/>
    </source>
</evidence>
<dbReference type="EMBL" id="UXAW01000134">
    <property type="protein sequence ID" value="VDC33878.1"/>
    <property type="molecule type" value="Genomic_DNA"/>
</dbReference>
<comment type="subcellular location">
    <subcellularLocation>
        <location evidence="1 24">Cell inner membrane</location>
        <topology evidence="1 24">Multi-pass membrane protein</topology>
    </subcellularLocation>
</comment>
<keyword evidence="9" id="KW-0812">Transmembrane</keyword>
<keyword evidence="5" id="KW-1003">Cell membrane</keyword>
<evidence type="ECO:0000256" key="10">
    <source>
        <dbReference type="ARBA" id="ARBA00022723"/>
    </source>
</evidence>
<keyword evidence="16 24" id="KW-0443">Lipid metabolism</keyword>
<feature type="binding site" evidence="21">
    <location>
        <begin position="45"/>
        <end position="49"/>
    </location>
    <ligand>
        <name>substrate</name>
    </ligand>
</feature>
<evidence type="ECO:0000256" key="3">
    <source>
        <dbReference type="ARBA" id="ARBA00012133"/>
    </source>
</evidence>